<accession>A0A381T4C5</accession>
<dbReference type="SUPFAM" id="SSF69304">
    <property type="entry name" value="Tricorn protease N-terminal domain"/>
    <property type="match status" value="1"/>
</dbReference>
<dbReference type="SUPFAM" id="SSF53474">
    <property type="entry name" value="alpha/beta-Hydrolases"/>
    <property type="match status" value="1"/>
</dbReference>
<reference evidence="3" key="1">
    <citation type="submission" date="2018-05" db="EMBL/GenBank/DDBJ databases">
        <authorList>
            <person name="Lanie J.A."/>
            <person name="Ng W.-L."/>
            <person name="Kazmierczak K.M."/>
            <person name="Andrzejewski T.M."/>
            <person name="Davidsen T.M."/>
            <person name="Wayne K.J."/>
            <person name="Tettelin H."/>
            <person name="Glass J.I."/>
            <person name="Rusch D."/>
            <person name="Podicherti R."/>
            <person name="Tsui H.-C.T."/>
            <person name="Winkler M.E."/>
        </authorList>
    </citation>
    <scope>NUCLEOTIDE SEQUENCE</scope>
</reference>
<dbReference type="InterPro" id="IPR001375">
    <property type="entry name" value="Peptidase_S9_cat"/>
</dbReference>
<organism evidence="3">
    <name type="scientific">marine metagenome</name>
    <dbReference type="NCBI Taxonomy" id="408172"/>
    <lineage>
        <taxon>unclassified sequences</taxon>
        <taxon>metagenomes</taxon>
        <taxon>ecological metagenomes</taxon>
    </lineage>
</organism>
<protein>
    <recommendedName>
        <fullName evidence="2">Peptidase S9 prolyl oligopeptidase catalytic domain-containing protein</fullName>
    </recommendedName>
</protein>
<name>A0A381T4C5_9ZZZZ</name>
<dbReference type="InterPro" id="IPR029058">
    <property type="entry name" value="AB_hydrolase_fold"/>
</dbReference>
<evidence type="ECO:0000256" key="1">
    <source>
        <dbReference type="ARBA" id="ARBA00022801"/>
    </source>
</evidence>
<dbReference type="PANTHER" id="PTHR42776">
    <property type="entry name" value="SERINE PEPTIDASE S9 FAMILY MEMBER"/>
    <property type="match status" value="1"/>
</dbReference>
<keyword evidence="1" id="KW-0378">Hydrolase</keyword>
<dbReference type="Gene3D" id="2.120.10.30">
    <property type="entry name" value="TolB, C-terminal domain"/>
    <property type="match status" value="1"/>
</dbReference>
<proteinExistence type="predicted"/>
<gene>
    <name evidence="3" type="ORF">METZ01_LOCUS63930</name>
</gene>
<dbReference type="EMBL" id="UINC01004011">
    <property type="protein sequence ID" value="SVA11076.1"/>
    <property type="molecule type" value="Genomic_DNA"/>
</dbReference>
<dbReference type="Gene3D" id="3.40.50.1820">
    <property type="entry name" value="alpha/beta hydrolase"/>
    <property type="match status" value="1"/>
</dbReference>
<dbReference type="AlphaFoldDB" id="A0A381T4C5"/>
<dbReference type="GO" id="GO:0004252">
    <property type="term" value="F:serine-type endopeptidase activity"/>
    <property type="evidence" value="ECO:0007669"/>
    <property type="project" value="TreeGrafter"/>
</dbReference>
<evidence type="ECO:0000313" key="3">
    <source>
        <dbReference type="EMBL" id="SVA11076.1"/>
    </source>
</evidence>
<dbReference type="GO" id="GO:0006508">
    <property type="term" value="P:proteolysis"/>
    <property type="evidence" value="ECO:0007669"/>
    <property type="project" value="InterPro"/>
</dbReference>
<dbReference type="PANTHER" id="PTHR42776:SF27">
    <property type="entry name" value="DIPEPTIDYL PEPTIDASE FAMILY MEMBER 6"/>
    <property type="match status" value="1"/>
</dbReference>
<sequence>MKTITIPIMRAAALGLALAWLAPLGQAEKLPIETFFKDPEFNRMRLSPDGKWLAAIAPREGKNNLLTIRLSDRKLFGCTAEDENEVYSFNWISNERMIFQMKDRNNFPNGGLYAVNRDGSKSKVLHPSFKTSREFGSRVFKVMDLFDPLTDEDEYILVEVRKGGGGFREDRAFYGNIVRLNTLTAKEKRVVFNRGDILQFVADRDKVVRIGVAQHGLTRTVLHRRDSESDWEEVYSGDFRTAIVPLGFGKNPDILYVAAPNGDKKALFQFDLKERKLGRMIFAHPKFDVPAGPPIVSDKTGKVLGVRYEADRPQTYWFDKDYQEYQAIIDNALPGMANDIKNWSKKEDRILFHSHSEKTIGSYYLLDISNRKKPKLEKLLDLAEWIDPAKMSPMKSIQYTARDGLIIHGYLTIPNGSDGKNLPLIVHPHGGPSARDYWGWNKEVQFLANRGYAVFQPNFRGSTGYGTRLYTAGFREWGGKMQNDITDGVKHLIAEGIVDAGRVGIYGASYGGYATMAGLCFTPELYRCGINYVGVTDIDLILKEYPLPKKINDAIDAVMIADRKKDKGWIKDRSIQNNIGNVKAPVLMAYGMDDWRVPPKHGRILKRALDRNNIPNKLIIKANEGHGYRNEDNVFEFYREVDAFLEEHMK</sequence>
<evidence type="ECO:0000259" key="2">
    <source>
        <dbReference type="Pfam" id="PF00326"/>
    </source>
</evidence>
<feature type="domain" description="Peptidase S9 prolyl oligopeptidase catalytic" evidence="2">
    <location>
        <begin position="441"/>
        <end position="650"/>
    </location>
</feature>
<dbReference type="InterPro" id="IPR011042">
    <property type="entry name" value="6-blade_b-propeller_TolB-like"/>
</dbReference>
<dbReference type="Pfam" id="PF00326">
    <property type="entry name" value="Peptidase_S9"/>
    <property type="match status" value="1"/>
</dbReference>